<evidence type="ECO:0000313" key="2">
    <source>
        <dbReference type="Proteomes" id="UP000737018"/>
    </source>
</evidence>
<dbReference type="EMBL" id="JRKL02012532">
    <property type="protein sequence ID" value="KAF3944843.1"/>
    <property type="molecule type" value="Genomic_DNA"/>
</dbReference>
<name>A0A8J4QGR7_9ROSI</name>
<sequence>ATGLSAGPSLCVSRTPHLHRRSRHLDRRIVAELYMPVLFVRDCDSGACFGVGQSPDSCHGVCSAVFGLGLVFFCKLEARWMCHVFPALVLCINSLGLS</sequence>
<dbReference type="Proteomes" id="UP000737018">
    <property type="component" value="Unassembled WGS sequence"/>
</dbReference>
<feature type="non-terminal residue" evidence="1">
    <location>
        <position position="1"/>
    </location>
</feature>
<organism evidence="1 2">
    <name type="scientific">Castanea mollissima</name>
    <name type="common">Chinese chestnut</name>
    <dbReference type="NCBI Taxonomy" id="60419"/>
    <lineage>
        <taxon>Eukaryota</taxon>
        <taxon>Viridiplantae</taxon>
        <taxon>Streptophyta</taxon>
        <taxon>Embryophyta</taxon>
        <taxon>Tracheophyta</taxon>
        <taxon>Spermatophyta</taxon>
        <taxon>Magnoliopsida</taxon>
        <taxon>eudicotyledons</taxon>
        <taxon>Gunneridae</taxon>
        <taxon>Pentapetalae</taxon>
        <taxon>rosids</taxon>
        <taxon>fabids</taxon>
        <taxon>Fagales</taxon>
        <taxon>Fagaceae</taxon>
        <taxon>Castanea</taxon>
    </lineage>
</organism>
<dbReference type="AlphaFoldDB" id="A0A8J4QGR7"/>
<accession>A0A8J4QGR7</accession>
<reference evidence="1" key="1">
    <citation type="submission" date="2020-03" db="EMBL/GenBank/DDBJ databases">
        <title>Castanea mollissima Vanexum genome sequencing.</title>
        <authorList>
            <person name="Staton M."/>
        </authorList>
    </citation>
    <scope>NUCLEOTIDE SEQUENCE</scope>
    <source>
        <tissue evidence="1">Leaf</tissue>
    </source>
</reference>
<gene>
    <name evidence="1" type="ORF">CMV_028720</name>
</gene>
<comment type="caution">
    <text evidence="1">The sequence shown here is derived from an EMBL/GenBank/DDBJ whole genome shotgun (WGS) entry which is preliminary data.</text>
</comment>
<evidence type="ECO:0000313" key="1">
    <source>
        <dbReference type="EMBL" id="KAF3944843.1"/>
    </source>
</evidence>
<proteinExistence type="predicted"/>
<protein>
    <submittedName>
        <fullName evidence="1">Uncharacterized protein</fullName>
    </submittedName>
</protein>
<keyword evidence="2" id="KW-1185">Reference proteome</keyword>
<dbReference type="OrthoDB" id="1745237at2759"/>